<dbReference type="InterPro" id="IPR011706">
    <property type="entry name" value="Cu-oxidase_C"/>
</dbReference>
<evidence type="ECO:0000313" key="4">
    <source>
        <dbReference type="Proteomes" id="UP001370490"/>
    </source>
</evidence>
<dbReference type="EMBL" id="JBAMMX010000017">
    <property type="protein sequence ID" value="KAK6924094.1"/>
    <property type="molecule type" value="Genomic_DNA"/>
</dbReference>
<organism evidence="3 4">
    <name type="scientific">Dillenia turbinata</name>
    <dbReference type="NCBI Taxonomy" id="194707"/>
    <lineage>
        <taxon>Eukaryota</taxon>
        <taxon>Viridiplantae</taxon>
        <taxon>Streptophyta</taxon>
        <taxon>Embryophyta</taxon>
        <taxon>Tracheophyta</taxon>
        <taxon>Spermatophyta</taxon>
        <taxon>Magnoliopsida</taxon>
        <taxon>eudicotyledons</taxon>
        <taxon>Gunneridae</taxon>
        <taxon>Pentapetalae</taxon>
        <taxon>Dilleniales</taxon>
        <taxon>Dilleniaceae</taxon>
        <taxon>Dillenia</taxon>
    </lineage>
</organism>
<gene>
    <name evidence="3" type="ORF">RJ641_010294</name>
</gene>
<evidence type="ECO:0000313" key="3">
    <source>
        <dbReference type="EMBL" id="KAK6924094.1"/>
    </source>
</evidence>
<feature type="non-terminal residue" evidence="3">
    <location>
        <position position="1"/>
    </location>
</feature>
<comment type="caution">
    <text evidence="3">The sequence shown here is derived from an EMBL/GenBank/DDBJ whole genome shotgun (WGS) entry which is preliminary data.</text>
</comment>
<sequence length="191" mass="21779">GSVGYPRSCSKKTTTLLHPLNLQGKYSMQLQSYTTPILKPRFLVSCLLALLSRYAGLLNKQELSVQAKSSSLIPLWENPDIKVIHFRKFCAFDQWETPYDFGKWSTASRINYNLQDAPTKYTVQVCPNAWTAILVSLDNQGMWNIRSAAWERQYLGQQFCFRVWNPTQSLANEYNIPSNALLCGKTAGLHH</sequence>
<reference evidence="3 4" key="1">
    <citation type="submission" date="2023-12" db="EMBL/GenBank/DDBJ databases">
        <title>A high-quality genome assembly for Dillenia turbinata (Dilleniales).</title>
        <authorList>
            <person name="Chanderbali A."/>
        </authorList>
    </citation>
    <scope>NUCLEOTIDE SEQUENCE [LARGE SCALE GENOMIC DNA]</scope>
    <source>
        <strain evidence="3">LSX21</strain>
        <tissue evidence="3">Leaf</tissue>
    </source>
</reference>
<name>A0AAN8V373_9MAGN</name>
<protein>
    <submittedName>
        <fullName evidence="3">Multicopper oxidase, C-terminal</fullName>
    </submittedName>
</protein>
<proteinExistence type="inferred from homology"/>
<comment type="similarity">
    <text evidence="1">Belongs to the multicopper oxidase family.</text>
</comment>
<dbReference type="SUPFAM" id="SSF49503">
    <property type="entry name" value="Cupredoxins"/>
    <property type="match status" value="1"/>
</dbReference>
<accession>A0AAN8V373</accession>
<dbReference type="GO" id="GO:0016491">
    <property type="term" value="F:oxidoreductase activity"/>
    <property type="evidence" value="ECO:0007669"/>
    <property type="project" value="InterPro"/>
</dbReference>
<evidence type="ECO:0000259" key="2">
    <source>
        <dbReference type="Pfam" id="PF07731"/>
    </source>
</evidence>
<keyword evidence="4" id="KW-1185">Reference proteome</keyword>
<dbReference type="InterPro" id="IPR008972">
    <property type="entry name" value="Cupredoxin"/>
</dbReference>
<dbReference type="Pfam" id="PF07731">
    <property type="entry name" value="Cu-oxidase_2"/>
    <property type="match status" value="1"/>
</dbReference>
<dbReference type="Proteomes" id="UP001370490">
    <property type="component" value="Unassembled WGS sequence"/>
</dbReference>
<dbReference type="Gene3D" id="2.60.40.420">
    <property type="entry name" value="Cupredoxins - blue copper proteins"/>
    <property type="match status" value="1"/>
</dbReference>
<dbReference type="AlphaFoldDB" id="A0AAN8V373"/>
<evidence type="ECO:0000256" key="1">
    <source>
        <dbReference type="ARBA" id="ARBA00010609"/>
    </source>
</evidence>
<dbReference type="GO" id="GO:0005507">
    <property type="term" value="F:copper ion binding"/>
    <property type="evidence" value="ECO:0007669"/>
    <property type="project" value="InterPro"/>
</dbReference>
<feature type="domain" description="Plastocyanin-like" evidence="2">
    <location>
        <begin position="99"/>
        <end position="167"/>
    </location>
</feature>